<evidence type="ECO:0000313" key="2">
    <source>
        <dbReference type="Proteomes" id="UP001055072"/>
    </source>
</evidence>
<comment type="caution">
    <text evidence="1">The sequence shown here is derived from an EMBL/GenBank/DDBJ whole genome shotgun (WGS) entry which is preliminary data.</text>
</comment>
<evidence type="ECO:0000313" key="1">
    <source>
        <dbReference type="EMBL" id="KAI0086094.1"/>
    </source>
</evidence>
<organism evidence="1 2">
    <name type="scientific">Irpex rosettiformis</name>
    <dbReference type="NCBI Taxonomy" id="378272"/>
    <lineage>
        <taxon>Eukaryota</taxon>
        <taxon>Fungi</taxon>
        <taxon>Dikarya</taxon>
        <taxon>Basidiomycota</taxon>
        <taxon>Agaricomycotina</taxon>
        <taxon>Agaricomycetes</taxon>
        <taxon>Polyporales</taxon>
        <taxon>Irpicaceae</taxon>
        <taxon>Irpex</taxon>
    </lineage>
</organism>
<dbReference type="EMBL" id="MU274926">
    <property type="protein sequence ID" value="KAI0086094.1"/>
    <property type="molecule type" value="Genomic_DNA"/>
</dbReference>
<protein>
    <submittedName>
        <fullName evidence="1">Uncharacterized protein</fullName>
    </submittedName>
</protein>
<proteinExistence type="predicted"/>
<sequence length="63" mass="7253">MREWEEEQIRLDGDWYMGPEEGNIAGDEDFNPLAQYEDLGIKKEAELAKRAVVCPHPFIEACV</sequence>
<accession>A0ACB8TWB4</accession>
<keyword evidence="2" id="KW-1185">Reference proteome</keyword>
<name>A0ACB8TWB4_9APHY</name>
<reference evidence="1" key="1">
    <citation type="journal article" date="2021" name="Environ. Microbiol.">
        <title>Gene family expansions and transcriptome signatures uncover fungal adaptations to wood decay.</title>
        <authorList>
            <person name="Hage H."/>
            <person name="Miyauchi S."/>
            <person name="Viragh M."/>
            <person name="Drula E."/>
            <person name="Min B."/>
            <person name="Chaduli D."/>
            <person name="Navarro D."/>
            <person name="Favel A."/>
            <person name="Norest M."/>
            <person name="Lesage-Meessen L."/>
            <person name="Balint B."/>
            <person name="Merenyi Z."/>
            <person name="de Eugenio L."/>
            <person name="Morin E."/>
            <person name="Martinez A.T."/>
            <person name="Baldrian P."/>
            <person name="Stursova M."/>
            <person name="Martinez M.J."/>
            <person name="Novotny C."/>
            <person name="Magnuson J.K."/>
            <person name="Spatafora J.W."/>
            <person name="Maurice S."/>
            <person name="Pangilinan J."/>
            <person name="Andreopoulos W."/>
            <person name="LaButti K."/>
            <person name="Hundley H."/>
            <person name="Na H."/>
            <person name="Kuo A."/>
            <person name="Barry K."/>
            <person name="Lipzen A."/>
            <person name="Henrissat B."/>
            <person name="Riley R."/>
            <person name="Ahrendt S."/>
            <person name="Nagy L.G."/>
            <person name="Grigoriev I.V."/>
            <person name="Martin F."/>
            <person name="Rosso M.N."/>
        </authorList>
    </citation>
    <scope>NUCLEOTIDE SEQUENCE</scope>
    <source>
        <strain evidence="1">CBS 384.51</strain>
    </source>
</reference>
<gene>
    <name evidence="1" type="ORF">BDY19DRAFT_963061</name>
</gene>
<dbReference type="Proteomes" id="UP001055072">
    <property type="component" value="Unassembled WGS sequence"/>
</dbReference>